<gene>
    <name evidence="1" type="ORF">GCM10023315_16550</name>
</gene>
<protein>
    <recommendedName>
        <fullName evidence="3">YbjN domain-containing protein</fullName>
    </recommendedName>
</protein>
<proteinExistence type="predicted"/>
<reference evidence="2" key="1">
    <citation type="journal article" date="2019" name="Int. J. Syst. Evol. Microbiol.">
        <title>The Global Catalogue of Microorganisms (GCM) 10K type strain sequencing project: providing services to taxonomists for standard genome sequencing and annotation.</title>
        <authorList>
            <consortium name="The Broad Institute Genomics Platform"/>
            <consortium name="The Broad Institute Genome Sequencing Center for Infectious Disease"/>
            <person name="Wu L."/>
            <person name="Ma J."/>
        </authorList>
    </citation>
    <scope>NUCLEOTIDE SEQUENCE [LARGE SCALE GENOMIC DNA]</scope>
    <source>
        <strain evidence="2">JCM 18287</strain>
    </source>
</reference>
<organism evidence="1 2">
    <name type="scientific">Algibacter aquimarinus</name>
    <dbReference type="NCBI Taxonomy" id="1136748"/>
    <lineage>
        <taxon>Bacteria</taxon>
        <taxon>Pseudomonadati</taxon>
        <taxon>Bacteroidota</taxon>
        <taxon>Flavobacteriia</taxon>
        <taxon>Flavobacteriales</taxon>
        <taxon>Flavobacteriaceae</taxon>
        <taxon>Algibacter</taxon>
    </lineage>
</organism>
<evidence type="ECO:0000313" key="2">
    <source>
        <dbReference type="Proteomes" id="UP001501692"/>
    </source>
</evidence>
<comment type="caution">
    <text evidence="1">The sequence shown here is derived from an EMBL/GenBank/DDBJ whole genome shotgun (WGS) entry which is preliminary data.</text>
</comment>
<sequence>MGGKAPFLKTDCFFSVWKQFVFRLIDNKSSIMKKLAILLFIPFFGFSQTMNNEKLETIYKSVSDSIQGQAGGWEFYIKQTPFISITDTNHNRMRIISPIADSNSLSEELIKACLVANFHTALDVKYAVSDGILWAVFIHPLKELSEDQVKDAVSQVYYANINFGTTFTSTSLSFPGNITNEKETKVEKKPKFKKA</sequence>
<name>A0ABP9HCT3_9FLAO</name>
<dbReference type="EMBL" id="BAABJK010000004">
    <property type="protein sequence ID" value="GAA4967776.1"/>
    <property type="molecule type" value="Genomic_DNA"/>
</dbReference>
<accession>A0ABP9HCT3</accession>
<dbReference type="Proteomes" id="UP001501692">
    <property type="component" value="Unassembled WGS sequence"/>
</dbReference>
<dbReference type="Gene3D" id="3.30.1460.10">
    <property type="match status" value="1"/>
</dbReference>
<keyword evidence="2" id="KW-1185">Reference proteome</keyword>
<dbReference type="SUPFAM" id="SSF69635">
    <property type="entry name" value="Type III secretory system chaperone-like"/>
    <property type="match status" value="1"/>
</dbReference>
<evidence type="ECO:0008006" key="3">
    <source>
        <dbReference type="Google" id="ProtNLM"/>
    </source>
</evidence>
<evidence type="ECO:0000313" key="1">
    <source>
        <dbReference type="EMBL" id="GAA4967776.1"/>
    </source>
</evidence>